<dbReference type="PANTHER" id="PTHR14167:SF116">
    <property type="entry name" value="CAP, ISOFORM AC"/>
    <property type="match status" value="1"/>
</dbReference>
<dbReference type="Proteomes" id="UP000887563">
    <property type="component" value="Unplaced"/>
</dbReference>
<keyword evidence="4" id="KW-1185">Reference proteome</keyword>
<dbReference type="SMART" id="SM00326">
    <property type="entry name" value="SH3"/>
    <property type="match status" value="1"/>
</dbReference>
<organism evidence="4 5">
    <name type="scientific">Meloidogyne incognita</name>
    <name type="common">Southern root-knot nematode worm</name>
    <name type="synonym">Oxyuris incognita</name>
    <dbReference type="NCBI Taxonomy" id="6306"/>
    <lineage>
        <taxon>Eukaryota</taxon>
        <taxon>Metazoa</taxon>
        <taxon>Ecdysozoa</taxon>
        <taxon>Nematoda</taxon>
        <taxon>Chromadorea</taxon>
        <taxon>Rhabditida</taxon>
        <taxon>Tylenchina</taxon>
        <taxon>Tylenchomorpha</taxon>
        <taxon>Tylenchoidea</taxon>
        <taxon>Meloidogynidae</taxon>
        <taxon>Meloidogyninae</taxon>
        <taxon>Meloidogyne</taxon>
        <taxon>Meloidogyne incognita group</taxon>
    </lineage>
</organism>
<name>A0A914NTA0_MELIC</name>
<dbReference type="Pfam" id="PF07653">
    <property type="entry name" value="SH3_2"/>
    <property type="match status" value="1"/>
</dbReference>
<evidence type="ECO:0000256" key="2">
    <source>
        <dbReference type="PROSITE-ProRule" id="PRU00192"/>
    </source>
</evidence>
<reference evidence="5" key="1">
    <citation type="submission" date="2022-11" db="UniProtKB">
        <authorList>
            <consortium name="WormBaseParasite"/>
        </authorList>
    </citation>
    <scope>IDENTIFICATION</scope>
</reference>
<dbReference type="PRINTS" id="PR00499">
    <property type="entry name" value="P67PHOX"/>
</dbReference>
<dbReference type="InterPro" id="IPR001452">
    <property type="entry name" value="SH3_domain"/>
</dbReference>
<evidence type="ECO:0000313" key="4">
    <source>
        <dbReference type="Proteomes" id="UP000887563"/>
    </source>
</evidence>
<feature type="domain" description="SH3" evidence="3">
    <location>
        <begin position="23"/>
        <end position="84"/>
    </location>
</feature>
<dbReference type="PANTHER" id="PTHR14167">
    <property type="entry name" value="SH3 DOMAIN-CONTAINING"/>
    <property type="match status" value="1"/>
</dbReference>
<dbReference type="WBParaSite" id="Minc3s09459g43224">
    <property type="protein sequence ID" value="Minc3s09459g43224"/>
    <property type="gene ID" value="Minc3s09459g43224"/>
</dbReference>
<dbReference type="CDD" id="cd00174">
    <property type="entry name" value="SH3"/>
    <property type="match status" value="1"/>
</dbReference>
<evidence type="ECO:0000259" key="3">
    <source>
        <dbReference type="PROSITE" id="PS50002"/>
    </source>
</evidence>
<dbReference type="Pfam" id="PF00018">
    <property type="entry name" value="SH3_1"/>
    <property type="match status" value="1"/>
</dbReference>
<protein>
    <submittedName>
        <fullName evidence="5">SH3 domain-containing protein</fullName>
    </submittedName>
</protein>
<evidence type="ECO:0000313" key="5">
    <source>
        <dbReference type="WBParaSite" id="Minc3s09459g43224"/>
    </source>
</evidence>
<accession>A0A914NTA0</accession>
<dbReference type="PROSITE" id="PS50002">
    <property type="entry name" value="SH3"/>
    <property type="match status" value="2"/>
</dbReference>
<feature type="domain" description="SH3" evidence="3">
    <location>
        <begin position="107"/>
        <end position="147"/>
    </location>
</feature>
<dbReference type="InterPro" id="IPR036028">
    <property type="entry name" value="SH3-like_dom_sf"/>
</dbReference>
<dbReference type="AlphaFoldDB" id="A0A914NTA0"/>
<dbReference type="Gene3D" id="2.30.30.40">
    <property type="entry name" value="SH3 Domains"/>
    <property type="match status" value="2"/>
</dbReference>
<dbReference type="SUPFAM" id="SSF50044">
    <property type="entry name" value="SH3-domain"/>
    <property type="match status" value="2"/>
</dbReference>
<dbReference type="InterPro" id="IPR050384">
    <property type="entry name" value="Endophilin_SH3RF"/>
</dbReference>
<keyword evidence="1 2" id="KW-0728">SH3 domain</keyword>
<proteinExistence type="predicted"/>
<sequence length="147" mass="16783">MTFCILSQFNCCCIFYVDISMNKDRPYCKALYDFRSEYPGELNFTANELIYIDKKINEEWLIGELQKSGQKGIFPISFVEIIPNEQELSKFSQSQPDPILSPEGFSNSIGVATVLYDFEGRFEDELSVKAGDSIQVSSIIDNEWAKC</sequence>
<evidence type="ECO:0000256" key="1">
    <source>
        <dbReference type="ARBA" id="ARBA00022443"/>
    </source>
</evidence>